<feature type="domain" description="HTH araC/xylS-type" evidence="4">
    <location>
        <begin position="211"/>
        <end position="310"/>
    </location>
</feature>
<organism evidence="5 6">
    <name type="scientific">Nocardia jiangsuensis</name>
    <dbReference type="NCBI Taxonomy" id="1691563"/>
    <lineage>
        <taxon>Bacteria</taxon>
        <taxon>Bacillati</taxon>
        <taxon>Actinomycetota</taxon>
        <taxon>Actinomycetes</taxon>
        <taxon>Mycobacteriales</taxon>
        <taxon>Nocardiaceae</taxon>
        <taxon>Nocardia</taxon>
    </lineage>
</organism>
<evidence type="ECO:0000313" key="5">
    <source>
        <dbReference type="EMBL" id="MFC3960946.1"/>
    </source>
</evidence>
<name>A0ABV8DLS3_9NOCA</name>
<keyword evidence="6" id="KW-1185">Reference proteome</keyword>
<keyword evidence="3" id="KW-0804">Transcription</keyword>
<evidence type="ECO:0000256" key="3">
    <source>
        <dbReference type="ARBA" id="ARBA00023163"/>
    </source>
</evidence>
<dbReference type="Proteomes" id="UP001595696">
    <property type="component" value="Unassembled WGS sequence"/>
</dbReference>
<dbReference type="InterPro" id="IPR020449">
    <property type="entry name" value="Tscrpt_reg_AraC-type_HTH"/>
</dbReference>
<gene>
    <name evidence="5" type="ORF">ACFO0B_02960</name>
</gene>
<dbReference type="PANTHER" id="PTHR46796:SF6">
    <property type="entry name" value="ARAC SUBFAMILY"/>
    <property type="match status" value="1"/>
</dbReference>
<dbReference type="SUPFAM" id="SSF46689">
    <property type="entry name" value="Homeodomain-like"/>
    <property type="match status" value="1"/>
</dbReference>
<dbReference type="PROSITE" id="PS00041">
    <property type="entry name" value="HTH_ARAC_FAMILY_1"/>
    <property type="match status" value="1"/>
</dbReference>
<dbReference type="Pfam" id="PF14525">
    <property type="entry name" value="AraC_binding_2"/>
    <property type="match status" value="1"/>
</dbReference>
<dbReference type="PANTHER" id="PTHR46796">
    <property type="entry name" value="HTH-TYPE TRANSCRIPTIONAL ACTIVATOR RHAS-RELATED"/>
    <property type="match status" value="1"/>
</dbReference>
<reference evidence="6" key="1">
    <citation type="journal article" date="2019" name="Int. J. Syst. Evol. Microbiol.">
        <title>The Global Catalogue of Microorganisms (GCM) 10K type strain sequencing project: providing services to taxonomists for standard genome sequencing and annotation.</title>
        <authorList>
            <consortium name="The Broad Institute Genomics Platform"/>
            <consortium name="The Broad Institute Genome Sequencing Center for Infectious Disease"/>
            <person name="Wu L."/>
            <person name="Ma J."/>
        </authorList>
    </citation>
    <scope>NUCLEOTIDE SEQUENCE [LARGE SCALE GENOMIC DNA]</scope>
    <source>
        <strain evidence="6">CGMCC 4.7330</strain>
    </source>
</reference>
<sequence>MAVVFRSSDYAQADRADATRVAMQEQSVPSWVVLPDPDAVDSLMQVWMYGQACIFRAEMTGFRLLRSPRQVRTGPAEMLSITVQEASNGLFGQYGNQQVLRPGELFLTDLNSPYDYGQPTYGSSRCLQVPIEALGLPHEVVRDAATRLAASPLYTLVTAHIGELTRRADELSADPSAAALGSTATDLVRTLLASAYDMGYARGMMAEVLLPRIRGYVRGHLGDPDLTPARIARAHDISVRRLFQLCAEAGFSLEQWIIEERLIKAREELLRHPEVPVAAVARRWGFVNHAHFSRRFRAAFGLSPREVRRVARTGALGTESCAASQPGPLGPA</sequence>
<evidence type="ECO:0000259" key="4">
    <source>
        <dbReference type="PROSITE" id="PS01124"/>
    </source>
</evidence>
<dbReference type="InterPro" id="IPR009057">
    <property type="entry name" value="Homeodomain-like_sf"/>
</dbReference>
<comment type="caution">
    <text evidence="5">The sequence shown here is derived from an EMBL/GenBank/DDBJ whole genome shotgun (WGS) entry which is preliminary data.</text>
</comment>
<dbReference type="InterPro" id="IPR050204">
    <property type="entry name" value="AraC_XylS_family_regulators"/>
</dbReference>
<protein>
    <submittedName>
        <fullName evidence="5">Helix-turn-helix domain-containing protein</fullName>
    </submittedName>
</protein>
<dbReference type="Gene3D" id="1.10.10.60">
    <property type="entry name" value="Homeodomain-like"/>
    <property type="match status" value="1"/>
</dbReference>
<accession>A0ABV8DLS3</accession>
<dbReference type="EMBL" id="JBHSAX010000003">
    <property type="protein sequence ID" value="MFC3960946.1"/>
    <property type="molecule type" value="Genomic_DNA"/>
</dbReference>
<keyword evidence="2" id="KW-0238">DNA-binding</keyword>
<dbReference type="InterPro" id="IPR018062">
    <property type="entry name" value="HTH_AraC-typ_CS"/>
</dbReference>
<dbReference type="InterPro" id="IPR018060">
    <property type="entry name" value="HTH_AraC"/>
</dbReference>
<proteinExistence type="predicted"/>
<dbReference type="PRINTS" id="PR00032">
    <property type="entry name" value="HTHARAC"/>
</dbReference>
<dbReference type="InterPro" id="IPR035418">
    <property type="entry name" value="AraC-bd_2"/>
</dbReference>
<dbReference type="PROSITE" id="PS01124">
    <property type="entry name" value="HTH_ARAC_FAMILY_2"/>
    <property type="match status" value="1"/>
</dbReference>
<evidence type="ECO:0000256" key="2">
    <source>
        <dbReference type="ARBA" id="ARBA00023125"/>
    </source>
</evidence>
<dbReference type="RefSeq" id="WP_378610711.1">
    <property type="nucleotide sequence ID" value="NZ_JBHSAX010000003.1"/>
</dbReference>
<evidence type="ECO:0000313" key="6">
    <source>
        <dbReference type="Proteomes" id="UP001595696"/>
    </source>
</evidence>
<dbReference type="Pfam" id="PF12833">
    <property type="entry name" value="HTH_18"/>
    <property type="match status" value="1"/>
</dbReference>
<evidence type="ECO:0000256" key="1">
    <source>
        <dbReference type="ARBA" id="ARBA00023015"/>
    </source>
</evidence>
<keyword evidence="1" id="KW-0805">Transcription regulation</keyword>
<dbReference type="SMART" id="SM00342">
    <property type="entry name" value="HTH_ARAC"/>
    <property type="match status" value="1"/>
</dbReference>